<dbReference type="RefSeq" id="WP_147169709.1">
    <property type="nucleotide sequence ID" value="NZ_VOOR01000116.1"/>
</dbReference>
<sequence>MTPYNYVQNNPILRVDPTGALDTLPDGRYIWEMTDYEQSLVYGDPMETDLEKQWRVMQAEETGLSEISLTWSERAYLLGHMLGFALPSSKLMTASKALPGLSKAETGIANTAKGIMDSKAFKAGIEGMKNGTNSEITVNGVKVVFQADGPFSGFTLFGENGFVVGREALQSSDEIAKTVLHETYRISTSTAKSGGGVSQGMVTKETNDVMKFVERAFNAINH</sequence>
<dbReference type="EMBL" id="VOOR01000116">
    <property type="protein sequence ID" value="TXB58097.1"/>
    <property type="molecule type" value="Genomic_DNA"/>
</dbReference>
<evidence type="ECO:0000313" key="1">
    <source>
        <dbReference type="EMBL" id="TXB58097.1"/>
    </source>
</evidence>
<comment type="caution">
    <text evidence="1">The sequence shown here is derived from an EMBL/GenBank/DDBJ whole genome shotgun (WGS) entry which is preliminary data.</text>
</comment>
<dbReference type="Proteomes" id="UP000321580">
    <property type="component" value="Unassembled WGS sequence"/>
</dbReference>
<protein>
    <submittedName>
        <fullName evidence="1">Uncharacterized protein</fullName>
    </submittedName>
</protein>
<gene>
    <name evidence="1" type="ORF">FRY97_21650</name>
</gene>
<keyword evidence="2" id="KW-1185">Reference proteome</keyword>
<evidence type="ECO:0000313" key="2">
    <source>
        <dbReference type="Proteomes" id="UP000321580"/>
    </source>
</evidence>
<organism evidence="1 2">
    <name type="scientific">Phaeodactylibacter luteus</name>
    <dbReference type="NCBI Taxonomy" id="1564516"/>
    <lineage>
        <taxon>Bacteria</taxon>
        <taxon>Pseudomonadati</taxon>
        <taxon>Bacteroidota</taxon>
        <taxon>Saprospiria</taxon>
        <taxon>Saprospirales</taxon>
        <taxon>Haliscomenobacteraceae</taxon>
        <taxon>Phaeodactylibacter</taxon>
    </lineage>
</organism>
<name>A0A5C6REV8_9BACT</name>
<dbReference type="OrthoDB" id="2972467at2"/>
<dbReference type="AlphaFoldDB" id="A0A5C6REV8"/>
<reference evidence="1 2" key="1">
    <citation type="submission" date="2019-08" db="EMBL/GenBank/DDBJ databases">
        <title>Genome of Phaeodactylibacter luteus.</title>
        <authorList>
            <person name="Bowman J.P."/>
        </authorList>
    </citation>
    <scope>NUCLEOTIDE SEQUENCE [LARGE SCALE GENOMIC DNA]</scope>
    <source>
        <strain evidence="1 2">KCTC 42180</strain>
    </source>
</reference>
<proteinExistence type="predicted"/>
<accession>A0A5C6REV8</accession>